<dbReference type="Proteomes" id="UP000663823">
    <property type="component" value="Unassembled WGS sequence"/>
</dbReference>
<proteinExistence type="predicted"/>
<accession>A0A815KS85</accession>
<dbReference type="EMBL" id="CAJOAX010006097">
    <property type="protein sequence ID" value="CAF3970341.1"/>
    <property type="molecule type" value="Genomic_DNA"/>
</dbReference>
<protein>
    <submittedName>
        <fullName evidence="2">Uncharacterized protein</fullName>
    </submittedName>
</protein>
<comment type="caution">
    <text evidence="2">The sequence shown here is derived from an EMBL/GenBank/DDBJ whole genome shotgun (WGS) entry which is preliminary data.</text>
</comment>
<dbReference type="EMBL" id="CAJNOU010003598">
    <property type="protein sequence ID" value="CAF1399431.1"/>
    <property type="molecule type" value="Genomic_DNA"/>
</dbReference>
<dbReference type="Proteomes" id="UP000663889">
    <property type="component" value="Unassembled WGS sequence"/>
</dbReference>
<gene>
    <name evidence="3" type="ORF">OTI717_LOCUS27400</name>
    <name evidence="1" type="ORF">RFH988_LOCUS20775</name>
    <name evidence="2" type="ORF">SEV965_LOCUS31363</name>
</gene>
<organism evidence="2 4">
    <name type="scientific">Rotaria sordida</name>
    <dbReference type="NCBI Taxonomy" id="392033"/>
    <lineage>
        <taxon>Eukaryota</taxon>
        <taxon>Metazoa</taxon>
        <taxon>Spiralia</taxon>
        <taxon>Gnathifera</taxon>
        <taxon>Rotifera</taxon>
        <taxon>Eurotatoria</taxon>
        <taxon>Bdelloidea</taxon>
        <taxon>Philodinida</taxon>
        <taxon>Philodinidae</taxon>
        <taxon>Rotaria</taxon>
    </lineage>
</organism>
<dbReference type="AlphaFoldDB" id="A0A815KS85"/>
<evidence type="ECO:0000313" key="2">
    <source>
        <dbReference type="EMBL" id="CAF1399431.1"/>
    </source>
</evidence>
<dbReference type="OrthoDB" id="10042799at2759"/>
<reference evidence="2" key="1">
    <citation type="submission" date="2021-02" db="EMBL/GenBank/DDBJ databases">
        <authorList>
            <person name="Nowell W R."/>
        </authorList>
    </citation>
    <scope>NUCLEOTIDE SEQUENCE</scope>
</reference>
<dbReference type="Proteomes" id="UP000663882">
    <property type="component" value="Unassembled WGS sequence"/>
</dbReference>
<dbReference type="EMBL" id="CAJNOO010001290">
    <property type="protein sequence ID" value="CAF1129227.1"/>
    <property type="molecule type" value="Genomic_DNA"/>
</dbReference>
<sequence length="300" mass="35466">MGVEFPPLSDIEQYIDEIFHSFRTYFWIKKHRWFVQCDWCPMDINTTGILYTLPYAFDTFYCTDGSRSKSTSLNDLDYSSYYQVQTLEHIHRKQNLGEVLPLFSFQFLNIRHLKVILPFNDNFWSVIPTLDRLISLDATLNRDLGYPQLQALLDRAPRLYSLSFCHLNNFSMASFNISSTSIRRLELFQKFSYGLRYFNSTECCILAGSSLVFQCEVLIIDVESRSSVLDFINIMPNVRVLVIRCNDDKSSRFHLLEANDELIEWFHDHLLSKFTYSIIRNPNYNSQIILWIHRGRSRHL</sequence>
<evidence type="ECO:0000313" key="4">
    <source>
        <dbReference type="Proteomes" id="UP000663889"/>
    </source>
</evidence>
<evidence type="ECO:0000313" key="1">
    <source>
        <dbReference type="EMBL" id="CAF1129227.1"/>
    </source>
</evidence>
<name>A0A815KS85_9BILA</name>
<evidence type="ECO:0000313" key="3">
    <source>
        <dbReference type="EMBL" id="CAF3970341.1"/>
    </source>
</evidence>